<evidence type="ECO:0000256" key="4">
    <source>
        <dbReference type="ARBA" id="ARBA00023136"/>
    </source>
</evidence>
<evidence type="ECO:0000313" key="7">
    <source>
        <dbReference type="Proteomes" id="UP000766629"/>
    </source>
</evidence>
<dbReference type="Proteomes" id="UP000766629">
    <property type="component" value="Unassembled WGS sequence"/>
</dbReference>
<dbReference type="PANTHER" id="PTHR36116">
    <property type="entry name" value="UPF0060 MEMBRANE PROTEIN YNFA"/>
    <property type="match status" value="1"/>
</dbReference>
<keyword evidence="3 5" id="KW-1133">Transmembrane helix</keyword>
<feature type="transmembrane region" description="Helical" evidence="5">
    <location>
        <begin position="73"/>
        <end position="95"/>
    </location>
</feature>
<accession>A0ABS7NLT5</accession>
<organism evidence="6 7">
    <name type="scientific">Leisingera daeponensis</name>
    <dbReference type="NCBI Taxonomy" id="405746"/>
    <lineage>
        <taxon>Bacteria</taxon>
        <taxon>Pseudomonadati</taxon>
        <taxon>Pseudomonadota</taxon>
        <taxon>Alphaproteobacteria</taxon>
        <taxon>Rhodobacterales</taxon>
        <taxon>Roseobacteraceae</taxon>
        <taxon>Leisingera</taxon>
    </lineage>
</organism>
<comment type="caution">
    <text evidence="6">The sequence shown here is derived from an EMBL/GenBank/DDBJ whole genome shotgun (WGS) entry which is preliminary data.</text>
</comment>
<evidence type="ECO:0000256" key="2">
    <source>
        <dbReference type="ARBA" id="ARBA00022692"/>
    </source>
</evidence>
<feature type="transmembrane region" description="Helical" evidence="5">
    <location>
        <begin position="20"/>
        <end position="43"/>
    </location>
</feature>
<keyword evidence="4 5" id="KW-0472">Membrane</keyword>
<dbReference type="RefSeq" id="WP_222510058.1">
    <property type="nucleotide sequence ID" value="NZ_JAHVJA010000019.1"/>
</dbReference>
<evidence type="ECO:0000256" key="5">
    <source>
        <dbReference type="SAM" id="Phobius"/>
    </source>
</evidence>
<evidence type="ECO:0000313" key="6">
    <source>
        <dbReference type="EMBL" id="MBY6142142.1"/>
    </source>
</evidence>
<dbReference type="EMBL" id="JAHVJA010000019">
    <property type="protein sequence ID" value="MBY6142142.1"/>
    <property type="molecule type" value="Genomic_DNA"/>
</dbReference>
<sequence length="103" mass="11014">MFRRGCPGAPGSGGAGILTGSLLIFELAALAEFAGCFALWEWLRLDRSPLWLVPGIASLVLFAYLLTRADSAFAGRACAAYGGIYIASSIHWMWLAKGNCSDR</sequence>
<keyword evidence="1" id="KW-1003">Cell membrane</keyword>
<name>A0ABS7NLT5_9RHOB</name>
<evidence type="ECO:0000256" key="1">
    <source>
        <dbReference type="ARBA" id="ARBA00022475"/>
    </source>
</evidence>
<dbReference type="InterPro" id="IPR003844">
    <property type="entry name" value="UPF0060"/>
</dbReference>
<feature type="transmembrane region" description="Helical" evidence="5">
    <location>
        <begin position="50"/>
        <end position="67"/>
    </location>
</feature>
<dbReference type="PANTHER" id="PTHR36116:SF1">
    <property type="entry name" value="UPF0060 MEMBRANE PROTEIN YNFA"/>
    <property type="match status" value="1"/>
</dbReference>
<keyword evidence="7" id="KW-1185">Reference proteome</keyword>
<proteinExistence type="predicted"/>
<keyword evidence="2 5" id="KW-0812">Transmembrane</keyword>
<evidence type="ECO:0000256" key="3">
    <source>
        <dbReference type="ARBA" id="ARBA00022989"/>
    </source>
</evidence>
<protein>
    <submittedName>
        <fullName evidence="6">Uncharacterized protein</fullName>
    </submittedName>
</protein>
<gene>
    <name evidence="6" type="ORF">KUV26_22135</name>
</gene>
<reference evidence="6 7" key="1">
    <citation type="submission" date="2021-06" db="EMBL/GenBank/DDBJ databases">
        <title>50 bacteria genomes isolated from Dapeng, Shenzhen, China.</title>
        <authorList>
            <person name="Zheng W."/>
            <person name="Yu S."/>
            <person name="Huang Y."/>
        </authorList>
    </citation>
    <scope>NUCLEOTIDE SEQUENCE [LARGE SCALE GENOMIC DNA]</scope>
    <source>
        <strain evidence="6 7">DP1N14-2</strain>
    </source>
</reference>
<dbReference type="Pfam" id="PF02694">
    <property type="entry name" value="UPF0060"/>
    <property type="match status" value="1"/>
</dbReference>